<dbReference type="InterPro" id="IPR050097">
    <property type="entry name" value="Ferredoxin-NADP_redctase_2"/>
</dbReference>
<evidence type="ECO:0000256" key="4">
    <source>
        <dbReference type="SAM" id="SignalP"/>
    </source>
</evidence>
<organism evidence="6 7">
    <name type="scientific">Ajellomyces capsulatus</name>
    <name type="common">Darling's disease fungus</name>
    <name type="synonym">Histoplasma capsulatum</name>
    <dbReference type="NCBI Taxonomy" id="5037"/>
    <lineage>
        <taxon>Eukaryota</taxon>
        <taxon>Fungi</taxon>
        <taxon>Dikarya</taxon>
        <taxon>Ascomycota</taxon>
        <taxon>Pezizomycotina</taxon>
        <taxon>Eurotiomycetes</taxon>
        <taxon>Eurotiomycetidae</taxon>
        <taxon>Onygenales</taxon>
        <taxon>Ajellomycetaceae</taxon>
        <taxon>Histoplasma</taxon>
    </lineage>
</organism>
<dbReference type="PANTHER" id="PTHR48105">
    <property type="entry name" value="THIOREDOXIN REDUCTASE 1-RELATED-RELATED"/>
    <property type="match status" value="1"/>
</dbReference>
<dbReference type="PRINTS" id="PR00469">
    <property type="entry name" value="PNDRDTASEII"/>
</dbReference>
<evidence type="ECO:0000256" key="2">
    <source>
        <dbReference type="ARBA" id="ARBA00022630"/>
    </source>
</evidence>
<evidence type="ECO:0000313" key="7">
    <source>
        <dbReference type="Proteomes" id="UP000670092"/>
    </source>
</evidence>
<feature type="signal peptide" evidence="4">
    <location>
        <begin position="1"/>
        <end position="22"/>
    </location>
</feature>
<dbReference type="Pfam" id="PF07992">
    <property type="entry name" value="Pyr_redox_2"/>
    <property type="match status" value="1"/>
</dbReference>
<protein>
    <submittedName>
        <fullName evidence="6">Sulphydryl oxidase Sox</fullName>
    </submittedName>
</protein>
<dbReference type="InterPro" id="IPR036188">
    <property type="entry name" value="FAD/NAD-bd_sf"/>
</dbReference>
<dbReference type="EMBL" id="JAEVHI010000002">
    <property type="protein sequence ID" value="KAG5300075.1"/>
    <property type="molecule type" value="Genomic_DNA"/>
</dbReference>
<evidence type="ECO:0000259" key="5">
    <source>
        <dbReference type="Pfam" id="PF07992"/>
    </source>
</evidence>
<dbReference type="OrthoDB" id="10260355at2759"/>
<dbReference type="AlphaFoldDB" id="A0A8H7Z2L7"/>
<dbReference type="InterPro" id="IPR023753">
    <property type="entry name" value="FAD/NAD-binding_dom"/>
</dbReference>
<reference evidence="6 7" key="1">
    <citation type="submission" date="2021-01" db="EMBL/GenBank/DDBJ databases">
        <title>Chromosome-level genome assembly of a human fungal pathogen reveals clustering of transcriptionally co-regulated genes.</title>
        <authorList>
            <person name="Voorhies M."/>
            <person name="Cohen S."/>
            <person name="Shea T.P."/>
            <person name="Petrus S."/>
            <person name="Munoz J.F."/>
            <person name="Poplawski S."/>
            <person name="Goldman W.E."/>
            <person name="Michael T."/>
            <person name="Cuomo C.A."/>
            <person name="Sil A."/>
            <person name="Beyhan S."/>
        </authorList>
    </citation>
    <scope>NUCLEOTIDE SEQUENCE [LARGE SCALE GENOMIC DNA]</scope>
    <source>
        <strain evidence="6 7">G184AR</strain>
    </source>
</reference>
<dbReference type="Gene3D" id="3.50.50.60">
    <property type="entry name" value="FAD/NAD(P)-binding domain"/>
    <property type="match status" value="2"/>
</dbReference>
<keyword evidence="3" id="KW-0560">Oxidoreductase</keyword>
<feature type="chain" id="PRO_5034558817" evidence="4">
    <location>
        <begin position="23"/>
        <end position="394"/>
    </location>
</feature>
<dbReference type="GO" id="GO:0016491">
    <property type="term" value="F:oxidoreductase activity"/>
    <property type="evidence" value="ECO:0007669"/>
    <property type="project" value="UniProtKB-KW"/>
</dbReference>
<comment type="caution">
    <text evidence="6">The sequence shown here is derived from an EMBL/GenBank/DDBJ whole genome shotgun (WGS) entry which is preliminary data.</text>
</comment>
<evidence type="ECO:0000256" key="1">
    <source>
        <dbReference type="ARBA" id="ARBA00009333"/>
    </source>
</evidence>
<proteinExistence type="inferred from homology"/>
<feature type="domain" description="FAD/NAD(P)-binding" evidence="5">
    <location>
        <begin position="30"/>
        <end position="183"/>
    </location>
</feature>
<dbReference type="VEuPathDB" id="FungiDB:I7I52_10605"/>
<evidence type="ECO:0000313" key="6">
    <source>
        <dbReference type="EMBL" id="KAG5300075.1"/>
    </source>
</evidence>
<accession>A0A8H7Z2L7</accession>
<dbReference type="SUPFAM" id="SSF51905">
    <property type="entry name" value="FAD/NAD(P)-binding domain"/>
    <property type="match status" value="1"/>
</dbReference>
<dbReference type="GO" id="GO:0097237">
    <property type="term" value="P:cellular response to toxic substance"/>
    <property type="evidence" value="ECO:0007669"/>
    <property type="project" value="UniProtKB-ARBA"/>
</dbReference>
<keyword evidence="2" id="KW-0285">Flavoprotein</keyword>
<keyword evidence="4" id="KW-0732">Signal</keyword>
<dbReference type="PRINTS" id="PR00368">
    <property type="entry name" value="FADPNR"/>
</dbReference>
<gene>
    <name evidence="6" type="ORF">I7I52_10605</name>
</gene>
<evidence type="ECO:0000256" key="3">
    <source>
        <dbReference type="ARBA" id="ARBA00023002"/>
    </source>
</evidence>
<dbReference type="Proteomes" id="UP000670092">
    <property type="component" value="Unassembled WGS sequence"/>
</dbReference>
<comment type="similarity">
    <text evidence="1">Belongs to the class-II pyridine nucleotide-disulfide oxidoreductase family.</text>
</comment>
<sequence>MATIRSFGSLLILLCVLTLAAATSIPLVDYDVIIVGGGPAGLSALSSLSRVRRTALMIDSGKYRNLLTRRVHDVIGNDGVVPSFFRHKARELIKRYPTPEMKNGTVLEIISVQNSSDELPHFKVEIDLGSEGKPSLVTKTARKIILATGIEDILPDTPGISEAWSRGIYWCPWCDGFEHRDQPLGMLGDVANIFDNVMHIATINHDVIAFTNGTQFPANEADELERFYGIKHNYSPIKNITRAQDGADHFDAGSKSEFDIFTVHFEGDALPVNRSAFFTAFASKQRSDLPYKLGLKMVNGKIDNNFKGMATSMLGVYAVGDCNNDDSTNVVHAMFSGKRAAIEIHLLLERENATAMGMSLGQRSQPLTIRELEERADGEIGNELESLWQARTGY</sequence>
<name>A0A8H7Z2L7_AJECA</name>